<evidence type="ECO:0000313" key="11">
    <source>
        <dbReference type="EMBL" id="OZT75311.1"/>
    </source>
</evidence>
<feature type="transmembrane region" description="Helical" evidence="9">
    <location>
        <begin position="183"/>
        <end position="203"/>
    </location>
</feature>
<sequence length="394" mass="40107">MSGFMKTTSIRSSSSNASSGNASSGRPADMPAFYGILSGGGENDSVPPLQGYWRFAWQGRHGANSLMFEQRAVVVNLGLFGALLLASVIYLSLGSVKVAPMAVLQALFGNADMMASFVVQELRLPRLAAAVSTGAAFALAGILMQTLARNRLATPGIIGIDNGATAFAVASIVGVGFSIAPPAMALAGATTAAVLTFGLAAGSGTQGYRFIVAGIGVGAVFGAVTQLMLARVAIDTANAAYPWTVGSLNARPSGALQLLMFGLALGLATAMALARSLTLLRFKDATASGLGVNVRRRRLEVLLLSVALTGLAVAVAGPVGMVGLIGPEIARSLSSSRSVPVLAATLAGALVMVLADLAGRTLLAPIEIPVGIVTAVVGGPWLLWILMRPQRSFT</sequence>
<evidence type="ECO:0000256" key="3">
    <source>
        <dbReference type="ARBA" id="ARBA00022448"/>
    </source>
</evidence>
<feature type="transmembrane region" description="Helical" evidence="9">
    <location>
        <begin position="370"/>
        <end position="387"/>
    </location>
</feature>
<feature type="region of interest" description="Disordered" evidence="8">
    <location>
        <begin position="1"/>
        <end position="26"/>
    </location>
</feature>
<feature type="transmembrane region" description="Helical" evidence="9">
    <location>
        <begin position="210"/>
        <end position="234"/>
    </location>
</feature>
<feature type="transmembrane region" description="Helical" evidence="9">
    <location>
        <begin position="124"/>
        <end position="144"/>
    </location>
</feature>
<feature type="compositionally biased region" description="Low complexity" evidence="8">
    <location>
        <begin position="12"/>
        <end position="25"/>
    </location>
</feature>
<dbReference type="Proteomes" id="UP000216538">
    <property type="component" value="Unassembled WGS sequence"/>
</dbReference>
<comment type="subcellular location">
    <subcellularLocation>
        <location evidence="1">Cell membrane</location>
        <topology evidence="1">Multi-pass membrane protein</topology>
    </subcellularLocation>
</comment>
<dbReference type="GO" id="GO:0033214">
    <property type="term" value="P:siderophore-iron import into cell"/>
    <property type="evidence" value="ECO:0007669"/>
    <property type="project" value="TreeGrafter"/>
</dbReference>
<dbReference type="Proteomes" id="UP000005756">
    <property type="component" value="Unassembled WGS sequence"/>
</dbReference>
<organism evidence="10 12">
    <name type="scientific">Vreelandella boliviensis LC1</name>
    <dbReference type="NCBI Taxonomy" id="1072583"/>
    <lineage>
        <taxon>Bacteria</taxon>
        <taxon>Pseudomonadati</taxon>
        <taxon>Pseudomonadota</taxon>
        <taxon>Gammaproteobacteria</taxon>
        <taxon>Oceanospirillales</taxon>
        <taxon>Halomonadaceae</taxon>
        <taxon>Vreelandella</taxon>
    </lineage>
</organism>
<evidence type="ECO:0000313" key="12">
    <source>
        <dbReference type="Proteomes" id="UP000005756"/>
    </source>
</evidence>
<dbReference type="InterPro" id="IPR037294">
    <property type="entry name" value="ABC_BtuC-like"/>
</dbReference>
<proteinExistence type="inferred from homology"/>
<dbReference type="Pfam" id="PF01032">
    <property type="entry name" value="FecCD"/>
    <property type="match status" value="1"/>
</dbReference>
<dbReference type="PANTHER" id="PTHR30472:SF24">
    <property type="entry name" value="FERRIC ENTEROBACTIN TRANSPORT SYSTEM PERMEASE PROTEIN FEPG"/>
    <property type="match status" value="1"/>
</dbReference>
<name>A0A265E160_9GAMM</name>
<feature type="transmembrane region" description="Helical" evidence="9">
    <location>
        <begin position="73"/>
        <end position="93"/>
    </location>
</feature>
<dbReference type="PANTHER" id="PTHR30472">
    <property type="entry name" value="FERRIC ENTEROBACTIN TRANSPORT SYSTEM PERMEASE PROTEIN"/>
    <property type="match status" value="1"/>
</dbReference>
<evidence type="ECO:0000256" key="9">
    <source>
        <dbReference type="SAM" id="Phobius"/>
    </source>
</evidence>
<protein>
    <submittedName>
        <fullName evidence="10">Fe(3+)-citrate import system permease protein yfmE</fullName>
    </submittedName>
    <submittedName>
        <fullName evidence="11">Iron ABC transporter permease</fullName>
    </submittedName>
</protein>
<comment type="similarity">
    <text evidence="2">Belongs to the binding-protein-dependent transport system permease family. FecCD subfamily.</text>
</comment>
<dbReference type="AlphaFoldDB" id="A0A265E160"/>
<reference evidence="10 12" key="1">
    <citation type="submission" date="2011-10" db="EMBL/GenBank/DDBJ databases">
        <authorList>
            <person name="Quillaguamn J."/>
            <person name="Guzmn D."/>
            <person name="Balderrama-Subieta A."/>
            <person name="Cardona-Ortuo C."/>
            <person name="Guevara-Martnez M."/>
            <person name="Callisaya-Quispe N."/>
        </authorList>
    </citation>
    <scope>NUCLEOTIDE SEQUENCE [LARGE SCALE GENOMIC DNA]</scope>
    <source>
        <strain evidence="10 12">LC1</strain>
    </source>
</reference>
<keyword evidence="4" id="KW-1003">Cell membrane</keyword>
<dbReference type="STRING" id="1072583.KUC_2660"/>
<evidence type="ECO:0000256" key="4">
    <source>
        <dbReference type="ARBA" id="ARBA00022475"/>
    </source>
</evidence>
<gene>
    <name evidence="11" type="ORF">CE457_06035</name>
    <name evidence="10" type="ORF">KUC_2660</name>
</gene>
<dbReference type="EMBL" id="NPEY01000003">
    <property type="protein sequence ID" value="OZT75311.1"/>
    <property type="molecule type" value="Genomic_DNA"/>
</dbReference>
<keyword evidence="3" id="KW-0813">Transport</keyword>
<feature type="compositionally biased region" description="Polar residues" evidence="8">
    <location>
        <begin position="1"/>
        <end position="11"/>
    </location>
</feature>
<reference evidence="11 13" key="2">
    <citation type="submission" date="2017-07" db="EMBL/GenBank/DDBJ databases">
        <title>Shotgun whole genome sequences of three halophilic bacterial isolates.</title>
        <authorList>
            <person name="Pozzo T."/>
            <person name="Higdon S.M."/>
            <person name="Quillaguaman J."/>
        </authorList>
    </citation>
    <scope>NUCLEOTIDE SEQUENCE [LARGE SCALE GENOMIC DNA]</scope>
    <source>
        <strain evidence="11 13">LC1</strain>
    </source>
</reference>
<feature type="transmembrane region" description="Helical" evidence="9">
    <location>
        <begin position="156"/>
        <end position="177"/>
    </location>
</feature>
<keyword evidence="13" id="KW-1185">Reference proteome</keyword>
<evidence type="ECO:0000256" key="2">
    <source>
        <dbReference type="ARBA" id="ARBA00007935"/>
    </source>
</evidence>
<feature type="transmembrane region" description="Helical" evidence="9">
    <location>
        <begin position="254"/>
        <end position="280"/>
    </location>
</feature>
<feature type="transmembrane region" description="Helical" evidence="9">
    <location>
        <begin position="301"/>
        <end position="326"/>
    </location>
</feature>
<evidence type="ECO:0000313" key="13">
    <source>
        <dbReference type="Proteomes" id="UP000216538"/>
    </source>
</evidence>
<keyword evidence="6 9" id="KW-1133">Transmembrane helix</keyword>
<evidence type="ECO:0000256" key="8">
    <source>
        <dbReference type="SAM" id="MobiDB-lite"/>
    </source>
</evidence>
<evidence type="ECO:0000256" key="6">
    <source>
        <dbReference type="ARBA" id="ARBA00022989"/>
    </source>
</evidence>
<accession>A0A265E160</accession>
<dbReference type="SUPFAM" id="SSF81345">
    <property type="entry name" value="ABC transporter involved in vitamin B12 uptake, BtuC"/>
    <property type="match status" value="1"/>
</dbReference>
<evidence type="ECO:0000313" key="10">
    <source>
        <dbReference type="EMBL" id="EHJ92702.1"/>
    </source>
</evidence>
<dbReference type="GO" id="GO:0005886">
    <property type="term" value="C:plasma membrane"/>
    <property type="evidence" value="ECO:0007669"/>
    <property type="project" value="UniProtKB-SubCell"/>
</dbReference>
<dbReference type="Gene3D" id="1.10.3470.10">
    <property type="entry name" value="ABC transporter involved in vitamin B12 uptake, BtuC"/>
    <property type="match status" value="1"/>
</dbReference>
<dbReference type="InterPro" id="IPR000522">
    <property type="entry name" value="ABC_transptr_permease_BtuC"/>
</dbReference>
<feature type="transmembrane region" description="Helical" evidence="9">
    <location>
        <begin position="338"/>
        <end position="358"/>
    </location>
</feature>
<dbReference type="CDD" id="cd06550">
    <property type="entry name" value="TM_ABC_iron-siderophores_like"/>
    <property type="match status" value="1"/>
</dbReference>
<keyword evidence="7 9" id="KW-0472">Membrane</keyword>
<keyword evidence="5 9" id="KW-0812">Transmembrane</keyword>
<evidence type="ECO:0000256" key="5">
    <source>
        <dbReference type="ARBA" id="ARBA00022692"/>
    </source>
</evidence>
<dbReference type="GO" id="GO:0022857">
    <property type="term" value="F:transmembrane transporter activity"/>
    <property type="evidence" value="ECO:0007669"/>
    <property type="project" value="InterPro"/>
</dbReference>
<evidence type="ECO:0000256" key="1">
    <source>
        <dbReference type="ARBA" id="ARBA00004651"/>
    </source>
</evidence>
<dbReference type="EMBL" id="JH393258">
    <property type="protein sequence ID" value="EHJ92702.1"/>
    <property type="molecule type" value="Genomic_DNA"/>
</dbReference>
<evidence type="ECO:0000256" key="7">
    <source>
        <dbReference type="ARBA" id="ARBA00023136"/>
    </source>
</evidence>